<dbReference type="PANTHER" id="PTHR30435">
    <property type="entry name" value="FLAGELLAR PROTEIN"/>
    <property type="match status" value="1"/>
</dbReference>
<feature type="domain" description="Flagellar basal-body/hook protein C-terminal" evidence="8">
    <location>
        <begin position="107"/>
        <end position="150"/>
    </location>
</feature>
<dbReference type="PATRIC" id="fig|1134406.4.peg.470"/>
<feature type="domain" description="Flagellar basal body rod protein N-terminal" evidence="7">
    <location>
        <begin position="7"/>
        <end position="34"/>
    </location>
</feature>
<dbReference type="STRING" id="1134406.ADN00_17040"/>
<evidence type="ECO:0000256" key="5">
    <source>
        <dbReference type="ARBA" id="ARBA00025933"/>
    </source>
</evidence>
<evidence type="ECO:0000256" key="2">
    <source>
        <dbReference type="ARBA" id="ARBA00009677"/>
    </source>
</evidence>
<dbReference type="AlphaFoldDB" id="A0A0N8GL36"/>
<dbReference type="GO" id="GO:0030694">
    <property type="term" value="C:bacterial-type flagellum basal body, rod"/>
    <property type="evidence" value="ECO:0007669"/>
    <property type="project" value="UniProtKB-UniRule"/>
</dbReference>
<keyword evidence="10" id="KW-1185">Reference proteome</keyword>
<evidence type="ECO:0000313" key="9">
    <source>
        <dbReference type="EMBL" id="KPL71402.1"/>
    </source>
</evidence>
<protein>
    <recommendedName>
        <fullName evidence="3 6">Flagellar basal-body rod protein FlgC</fullName>
    </recommendedName>
</protein>
<comment type="caution">
    <text evidence="9">The sequence shown here is derived from an EMBL/GenBank/DDBJ whole genome shotgun (WGS) entry which is preliminary data.</text>
</comment>
<keyword evidence="4 6" id="KW-0975">Bacterial flagellum</keyword>
<dbReference type="NCBIfam" id="TIGR01395">
    <property type="entry name" value="FlgC"/>
    <property type="match status" value="1"/>
</dbReference>
<dbReference type="OrthoDB" id="9794148at2"/>
<dbReference type="Pfam" id="PF06429">
    <property type="entry name" value="Flg_bbr_C"/>
    <property type="match status" value="1"/>
</dbReference>
<comment type="similarity">
    <text evidence="2">Belongs to the flagella basal body rod proteins family.</text>
</comment>
<comment type="subunit">
    <text evidence="5 6">The basal body constitutes a major portion of the flagellar organelle and consists of four rings (L,P,S, and M) mounted on a central rod. The rod consists of about 26 subunits of FlgG in the distal portion, and FlgB, FlgC and FlgF are thought to build up the proximal portion of the rod with about 6 subunits each.</text>
</comment>
<dbReference type="GO" id="GO:0071978">
    <property type="term" value="P:bacterial-type flagellum-dependent swarming motility"/>
    <property type="evidence" value="ECO:0007669"/>
    <property type="project" value="TreeGrafter"/>
</dbReference>
<evidence type="ECO:0000256" key="1">
    <source>
        <dbReference type="ARBA" id="ARBA00004117"/>
    </source>
</evidence>
<accession>A0A0N8GL36</accession>
<evidence type="ECO:0000259" key="7">
    <source>
        <dbReference type="Pfam" id="PF00460"/>
    </source>
</evidence>
<evidence type="ECO:0000256" key="6">
    <source>
        <dbReference type="RuleBase" id="RU362062"/>
    </source>
</evidence>
<evidence type="ECO:0000256" key="3">
    <source>
        <dbReference type="ARBA" id="ARBA00017941"/>
    </source>
</evidence>
<dbReference type="Pfam" id="PF00460">
    <property type="entry name" value="Flg_bb_rod"/>
    <property type="match status" value="1"/>
</dbReference>
<dbReference type="EMBL" id="LGCL01000041">
    <property type="protein sequence ID" value="KPL71402.1"/>
    <property type="molecule type" value="Genomic_DNA"/>
</dbReference>
<dbReference type="InterPro" id="IPR006299">
    <property type="entry name" value="FlgC"/>
</dbReference>
<evidence type="ECO:0000313" key="10">
    <source>
        <dbReference type="Proteomes" id="UP000050417"/>
    </source>
</evidence>
<dbReference type="RefSeq" id="WP_075064254.1">
    <property type="nucleotide sequence ID" value="NZ_LGCL01000041.1"/>
</dbReference>
<name>A0A0N8GL36_9CHLR</name>
<comment type="subcellular location">
    <subcellularLocation>
        <location evidence="1 6">Bacterial flagellum basal body</location>
    </subcellularLocation>
</comment>
<evidence type="ECO:0000259" key="8">
    <source>
        <dbReference type="Pfam" id="PF06429"/>
    </source>
</evidence>
<proteinExistence type="inferred from homology"/>
<evidence type="ECO:0000256" key="4">
    <source>
        <dbReference type="ARBA" id="ARBA00023143"/>
    </source>
</evidence>
<sequence>MSFWNTLRIGASALSAQRLRLDLISNNIANAQTTRTENGTPYQRQDVIFQPQGSNPNVPLPAPIAARLEQRGLLNSQFGGVEVNQIVTDTEEGPRVYDPQHPDADEEGYVTYPNVNLAFEMTNMLSATRSYEANLSVIDAAKRMALKALDIGK</sequence>
<dbReference type="InterPro" id="IPR001444">
    <property type="entry name" value="Flag_bb_rod_N"/>
</dbReference>
<dbReference type="InterPro" id="IPR010930">
    <property type="entry name" value="Flg_bb/hook_C_dom"/>
</dbReference>
<gene>
    <name evidence="9" type="ORF">ADN00_17040</name>
</gene>
<dbReference type="PANTHER" id="PTHR30435:SF2">
    <property type="entry name" value="FLAGELLAR BASAL-BODY ROD PROTEIN FLGC"/>
    <property type="match status" value="1"/>
</dbReference>
<organism evidence="9 10">
    <name type="scientific">Ornatilinea apprima</name>
    <dbReference type="NCBI Taxonomy" id="1134406"/>
    <lineage>
        <taxon>Bacteria</taxon>
        <taxon>Bacillati</taxon>
        <taxon>Chloroflexota</taxon>
        <taxon>Anaerolineae</taxon>
        <taxon>Anaerolineales</taxon>
        <taxon>Anaerolineaceae</taxon>
        <taxon>Ornatilinea</taxon>
    </lineage>
</organism>
<reference evidence="9 10" key="1">
    <citation type="submission" date="2015-07" db="EMBL/GenBank/DDBJ databases">
        <title>Genome sequence of Ornatilinea apprima DSM 23815.</title>
        <authorList>
            <person name="Hemp J."/>
            <person name="Ward L.M."/>
            <person name="Pace L.A."/>
            <person name="Fischer W.W."/>
        </authorList>
    </citation>
    <scope>NUCLEOTIDE SEQUENCE [LARGE SCALE GENOMIC DNA]</scope>
    <source>
        <strain evidence="9 10">P3M-1</strain>
    </source>
</reference>
<dbReference type="Proteomes" id="UP000050417">
    <property type="component" value="Unassembled WGS sequence"/>
</dbReference>